<feature type="region of interest" description="Disordered" evidence="1">
    <location>
        <begin position="272"/>
        <end position="294"/>
    </location>
</feature>
<proteinExistence type="predicted"/>
<evidence type="ECO:0000313" key="3">
    <source>
        <dbReference type="Proteomes" id="UP000664405"/>
    </source>
</evidence>
<sequence length="294" mass="31661">MLAERIRDARAVLARAEKSWRGNVSCFPGKAGGVVGCLFGGMALSRNISIGGFVPVGMHEVICAHDGGAASILAWYLARIAPQEQRAGSGRLQGCEQDRSQEKPQNSAQDHAQSNRSVFWVRQRRAIDQGGFYHLALPVGQATDPPPLMMTVDQQDIALWSCEEAAKSGQVASIILETTDYDLTSARRLQLACEAGGTRMIVLRRASHGGRLMPSSALTRWKIEPAPSSSDTKTGNIHHLSLIGGRGVRPGSWKVKTDASTFSLSVVDPLEDGLSENQQDHGRYPPQGGPGRVI</sequence>
<protein>
    <submittedName>
        <fullName evidence="2">Protein ImuA</fullName>
    </submittedName>
</protein>
<name>A0A8I1SIY4_9PROT</name>
<dbReference type="SUPFAM" id="SSF52540">
    <property type="entry name" value="P-loop containing nucleoside triphosphate hydrolases"/>
    <property type="match status" value="1"/>
</dbReference>
<evidence type="ECO:0000256" key="1">
    <source>
        <dbReference type="SAM" id="MobiDB-lite"/>
    </source>
</evidence>
<comment type="caution">
    <text evidence="2">The sequence shown here is derived from an EMBL/GenBank/DDBJ whole genome shotgun (WGS) entry which is preliminary data.</text>
</comment>
<organism evidence="2 3">
    <name type="scientific">Thalassospira povalilytica</name>
    <dbReference type="NCBI Taxonomy" id="732237"/>
    <lineage>
        <taxon>Bacteria</taxon>
        <taxon>Pseudomonadati</taxon>
        <taxon>Pseudomonadota</taxon>
        <taxon>Alphaproteobacteria</taxon>
        <taxon>Rhodospirillales</taxon>
        <taxon>Thalassospiraceae</taxon>
        <taxon>Thalassospira</taxon>
    </lineage>
</organism>
<feature type="region of interest" description="Disordered" evidence="1">
    <location>
        <begin position="88"/>
        <end position="115"/>
    </location>
</feature>
<dbReference type="AlphaFoldDB" id="A0A8I1SIY4"/>
<dbReference type="EMBL" id="JAEKJW010000001">
    <property type="protein sequence ID" value="MBN8196075.1"/>
    <property type="molecule type" value="Genomic_DNA"/>
</dbReference>
<dbReference type="Gene3D" id="3.40.50.300">
    <property type="entry name" value="P-loop containing nucleotide triphosphate hydrolases"/>
    <property type="match status" value="1"/>
</dbReference>
<accession>A0A8I1SIY4</accession>
<feature type="compositionally biased region" description="Polar residues" evidence="1">
    <location>
        <begin position="103"/>
        <end position="115"/>
    </location>
</feature>
<reference evidence="2" key="1">
    <citation type="submission" date="2020-12" db="EMBL/GenBank/DDBJ databases">
        <title>Oil enriched cultivation method for isolating marine PHA-producing bacteria.</title>
        <authorList>
            <person name="Zheng W."/>
            <person name="Yu S."/>
            <person name="Huang Y."/>
        </authorList>
    </citation>
    <scope>NUCLEOTIDE SEQUENCE</scope>
    <source>
        <strain evidence="2">SY-2-3</strain>
    </source>
</reference>
<dbReference type="InterPro" id="IPR027417">
    <property type="entry name" value="P-loop_NTPase"/>
</dbReference>
<evidence type="ECO:0000313" key="2">
    <source>
        <dbReference type="EMBL" id="MBN8196075.1"/>
    </source>
</evidence>
<dbReference type="Proteomes" id="UP000664405">
    <property type="component" value="Unassembled WGS sequence"/>
</dbReference>
<gene>
    <name evidence="2" type="ORF">JF547_06295</name>
</gene>